<dbReference type="Pfam" id="PF14312">
    <property type="entry name" value="FG-GAP_2"/>
    <property type="match status" value="3"/>
</dbReference>
<gene>
    <name evidence="5" type="ORF">ACFODX_01695</name>
</gene>
<evidence type="ECO:0000256" key="4">
    <source>
        <dbReference type="SAM" id="MobiDB-lite"/>
    </source>
</evidence>
<dbReference type="InterPro" id="IPR028994">
    <property type="entry name" value="Integrin_alpha_N"/>
</dbReference>
<dbReference type="InterPro" id="IPR013519">
    <property type="entry name" value="Int_alpha_beta-p"/>
</dbReference>
<evidence type="ECO:0000256" key="1">
    <source>
        <dbReference type="ARBA" id="ARBA00022729"/>
    </source>
</evidence>
<comment type="caution">
    <text evidence="5">The sequence shown here is derived from an EMBL/GenBank/DDBJ whole genome shotgun (WGS) entry which is preliminary data.</text>
</comment>
<feature type="region of interest" description="Disordered" evidence="4">
    <location>
        <begin position="398"/>
        <end position="425"/>
    </location>
</feature>
<evidence type="ECO:0000256" key="2">
    <source>
        <dbReference type="ARBA" id="ARBA00022737"/>
    </source>
</evidence>
<evidence type="ECO:0000256" key="3">
    <source>
        <dbReference type="ARBA" id="ARBA00023180"/>
    </source>
</evidence>
<keyword evidence="3" id="KW-0325">Glycoprotein</keyword>
<evidence type="ECO:0008006" key="7">
    <source>
        <dbReference type="Google" id="ProtNLM"/>
    </source>
</evidence>
<proteinExistence type="predicted"/>
<dbReference type="EMBL" id="JBHRTF010000001">
    <property type="protein sequence ID" value="MFC3114250.1"/>
    <property type="molecule type" value="Genomic_DNA"/>
</dbReference>
<dbReference type="InterPro" id="IPR013517">
    <property type="entry name" value="FG-GAP"/>
</dbReference>
<protein>
    <recommendedName>
        <fullName evidence="7">Integrin</fullName>
    </recommendedName>
</protein>
<evidence type="ECO:0000313" key="6">
    <source>
        <dbReference type="Proteomes" id="UP001595555"/>
    </source>
</evidence>
<accession>A0ABV7F9N5</accession>
<reference evidence="6" key="1">
    <citation type="journal article" date="2019" name="Int. J. Syst. Evol. Microbiol.">
        <title>The Global Catalogue of Microorganisms (GCM) 10K type strain sequencing project: providing services to taxonomists for standard genome sequencing and annotation.</title>
        <authorList>
            <consortium name="The Broad Institute Genomics Platform"/>
            <consortium name="The Broad Institute Genome Sequencing Center for Infectious Disease"/>
            <person name="Wu L."/>
            <person name="Ma J."/>
        </authorList>
    </citation>
    <scope>NUCLEOTIDE SEQUENCE [LARGE SCALE GENOMIC DNA]</scope>
    <source>
        <strain evidence="6">KCTC 52237</strain>
    </source>
</reference>
<dbReference type="SMART" id="SM00191">
    <property type="entry name" value="Int_alpha"/>
    <property type="match status" value="6"/>
</dbReference>
<keyword evidence="6" id="KW-1185">Reference proteome</keyword>
<dbReference type="RefSeq" id="WP_378115416.1">
    <property type="nucleotide sequence ID" value="NZ_JBHRTF010000001.1"/>
</dbReference>
<keyword evidence="1" id="KW-0732">Signal</keyword>
<dbReference type="Gene3D" id="2.130.10.130">
    <property type="entry name" value="Integrin alpha, N-terminal"/>
    <property type="match status" value="3"/>
</dbReference>
<keyword evidence="2" id="KW-0677">Repeat</keyword>
<dbReference type="PANTHER" id="PTHR36220:SF1">
    <property type="entry name" value="GAMMA TUBULIN COMPLEX COMPONENT C-TERMINAL DOMAIN-CONTAINING PROTEIN"/>
    <property type="match status" value="1"/>
</dbReference>
<sequence>MNIDRLLPLLQRTTLLLSLAAGSILLTACGGGSDNKSSASSSSALSSSSLRSSFSAASVPANGSGVWPSVKVEAQSPKVLSFEWSAVEGATHYKLYKQDGENGAQLIADNLTTTSATDEIGVHVHDWINTRYWVDACVGSDCSQRSNATFTATEMVKAIGYFKASNTGFFDWFGWSITISADGQTMAVGAPAEDSKVTGVNGDQTNNETVNAGAVYVFVKENGLWVQEAYLKASNTEQPNLNSSRFLPNDRFGYRVALSDDGNTLAVSALLEDSPSWGVNCNQNNYEQVASAGTSSTGATGDLLSALNLDVGVVYVFTRSEGSWTQDAYVKPIFSTLHAFAQSPVALRFGESLALSGDGKTLAVGTSEDFIGRSGVLNFNASSSMSSLECWEFYPSSSSSTSSTSSSSSSTTSSSSSAGSSYRGGSASGAVYTFRLGENGWQEESHVKASNAEQSDAFGVSIALSTDGNTMVVGATGEDSNATGINGDQAKNSCYFFNEGTYTIDAECENAGRYQVRGTIDNGAAYVFKRSGQNWVQEAFLKPASTYMYTGFGTSVDVSGDGNTLVVGAPGDAGKVTGINGDTAQDIEFANTGAAYVFTKSGETWAQEALIKPSSLTKHSGIALVAVTNVTYRIEVTGGGQFGNSVSLSENGNTLAVGSYLEDSSALGINGDEGDTSKADSGAVFVFTRNNSVWSQKSYVKAPNTDASDRFGLNVTLSGDGKDMLVGAHRESGKGYASVAASSGASTSSAASSVNGLDQSDNNLEASGAVYLY</sequence>
<organism evidence="5 6">
    <name type="scientific">Cellvibrio fontiphilus</name>
    <dbReference type="NCBI Taxonomy" id="1815559"/>
    <lineage>
        <taxon>Bacteria</taxon>
        <taxon>Pseudomonadati</taxon>
        <taxon>Pseudomonadota</taxon>
        <taxon>Gammaproteobacteria</taxon>
        <taxon>Cellvibrionales</taxon>
        <taxon>Cellvibrionaceae</taxon>
        <taxon>Cellvibrio</taxon>
    </lineage>
</organism>
<dbReference type="PROSITE" id="PS51257">
    <property type="entry name" value="PROKAR_LIPOPROTEIN"/>
    <property type="match status" value="1"/>
</dbReference>
<dbReference type="SUPFAM" id="SSF82171">
    <property type="entry name" value="DPP6 N-terminal domain-like"/>
    <property type="match status" value="1"/>
</dbReference>
<evidence type="ECO:0000313" key="5">
    <source>
        <dbReference type="EMBL" id="MFC3114250.1"/>
    </source>
</evidence>
<dbReference type="PANTHER" id="PTHR36220">
    <property type="entry name" value="UNNAMED PRODUCT"/>
    <property type="match status" value="1"/>
</dbReference>
<dbReference type="Proteomes" id="UP001595555">
    <property type="component" value="Unassembled WGS sequence"/>
</dbReference>
<name>A0ABV7F9N5_9GAMM</name>